<gene>
    <name evidence="1" type="ORF">KOM_12_118</name>
</gene>
<sequence length="374" mass="43711">MAKDYLAYVISLRNKLFVFNIASYEPIVAKMSIVDKFLAVRPDNLNLSGEELAYFVEVNRHVQGVRKKWKLGQIDIERLREMVHADLCNIFCSPDGWRRRLGPKNQHNKSSINVLAGNILRPLLGSRAASFRDYILAIPTLNDLYWMNAVASRVFETDLFLQPEFWARKFIMDSKAGQTIEDIEPRVKNVLGEELDHKRGPVKMRVFAGESIAGFWDELGTRCKRITKWENVYWLIYFDNWVSTVLQQWWASQSCELARSDRTVFEYEPQWIDRLPVGMKATWKECCDYFAQYISSTTTEIPDFWKVFVMKMGDVYQPENDEPVNAVVIAKYIWLVMHRLMNSLKRPIIVLPQLFNHDPFANPSNKTLIAKQCY</sequence>
<evidence type="ECO:0000313" key="1">
    <source>
        <dbReference type="EMBL" id="QYA18388.1"/>
    </source>
</evidence>
<accession>A0A8F8KKM5</accession>
<reference evidence="1" key="1">
    <citation type="submission" date="2021-06" db="EMBL/GenBank/DDBJ databases">
        <authorList>
            <person name="Rolland C."/>
        </authorList>
    </citation>
    <scope>NUCLEOTIDE SEQUENCE</scope>
    <source>
        <strain evidence="1">347.936635</strain>
    </source>
</reference>
<name>A0A8F8KKM5_9VIRU</name>
<organism evidence="1">
    <name type="scientific">Clandestinovirus</name>
    <dbReference type="NCBI Taxonomy" id="2831644"/>
    <lineage>
        <taxon>Viruses</taxon>
    </lineage>
</organism>
<protein>
    <submittedName>
        <fullName evidence="1">Uncharacterized protein</fullName>
    </submittedName>
</protein>
<dbReference type="EMBL" id="MZ420154">
    <property type="protein sequence ID" value="QYA18388.1"/>
    <property type="molecule type" value="Genomic_DNA"/>
</dbReference>
<proteinExistence type="predicted"/>